<keyword evidence="6" id="KW-1185">Reference proteome</keyword>
<feature type="compositionally biased region" description="Polar residues" evidence="4">
    <location>
        <begin position="318"/>
        <end position="329"/>
    </location>
</feature>
<dbReference type="InterPro" id="IPR017868">
    <property type="entry name" value="Filamin/ABP280_repeat-like"/>
</dbReference>
<keyword evidence="2" id="KW-0677">Repeat</keyword>
<comment type="similarity">
    <text evidence="1">Belongs to the filamin family.</text>
</comment>
<dbReference type="Gene3D" id="2.60.40.10">
    <property type="entry name" value="Immunoglobulins"/>
    <property type="match status" value="3"/>
</dbReference>
<feature type="region of interest" description="Disordered" evidence="4">
    <location>
        <begin position="1"/>
        <end position="50"/>
    </location>
</feature>
<dbReference type="PANTHER" id="PTHR38537">
    <property type="entry name" value="JITTERBUG, ISOFORM N"/>
    <property type="match status" value="1"/>
</dbReference>
<dbReference type="InterPro" id="IPR014756">
    <property type="entry name" value="Ig_E-set"/>
</dbReference>
<evidence type="ECO:0000313" key="6">
    <source>
        <dbReference type="Proteomes" id="UP001217089"/>
    </source>
</evidence>
<evidence type="ECO:0000256" key="3">
    <source>
        <dbReference type="PROSITE-ProRule" id="PRU00087"/>
    </source>
</evidence>
<dbReference type="InterPro" id="IPR001298">
    <property type="entry name" value="Filamin/ABP280_rpt"/>
</dbReference>
<dbReference type="EMBL" id="JARBDR010000640">
    <property type="protein sequence ID" value="KAJ8310907.1"/>
    <property type="molecule type" value="Genomic_DNA"/>
</dbReference>
<proteinExistence type="inferred from homology"/>
<gene>
    <name evidence="5" type="ORF">KUTeg_012772</name>
</gene>
<dbReference type="PROSITE" id="PS50194">
    <property type="entry name" value="FILAMIN_REPEAT"/>
    <property type="match status" value="3"/>
</dbReference>
<evidence type="ECO:0000256" key="4">
    <source>
        <dbReference type="SAM" id="MobiDB-lite"/>
    </source>
</evidence>
<dbReference type="Pfam" id="PF00630">
    <property type="entry name" value="Filamin"/>
    <property type="match status" value="3"/>
</dbReference>
<dbReference type="InterPro" id="IPR044801">
    <property type="entry name" value="Filamin"/>
</dbReference>
<evidence type="ECO:0000256" key="1">
    <source>
        <dbReference type="ARBA" id="ARBA00009238"/>
    </source>
</evidence>
<dbReference type="SUPFAM" id="SSF81296">
    <property type="entry name" value="E set domains"/>
    <property type="match status" value="3"/>
</dbReference>
<evidence type="ECO:0000256" key="2">
    <source>
        <dbReference type="ARBA" id="ARBA00022737"/>
    </source>
</evidence>
<name>A0ABQ9F3T0_TEGGR</name>
<dbReference type="InterPro" id="IPR013783">
    <property type="entry name" value="Ig-like_fold"/>
</dbReference>
<accession>A0ABQ9F3T0</accession>
<feature type="region of interest" description="Disordered" evidence="4">
    <location>
        <begin position="314"/>
        <end position="337"/>
    </location>
</feature>
<dbReference type="SMART" id="SM00557">
    <property type="entry name" value="IG_FLMN"/>
    <property type="match status" value="3"/>
</dbReference>
<reference evidence="5 6" key="1">
    <citation type="submission" date="2022-12" db="EMBL/GenBank/DDBJ databases">
        <title>Chromosome-level genome of Tegillarca granosa.</title>
        <authorList>
            <person name="Kim J."/>
        </authorList>
    </citation>
    <scope>NUCLEOTIDE SEQUENCE [LARGE SCALE GENOMIC DNA]</scope>
    <source>
        <strain evidence="5">Teg-2019</strain>
        <tissue evidence="5">Adductor muscle</tissue>
    </source>
</reference>
<comment type="caution">
    <text evidence="5">The sequence shown here is derived from an EMBL/GenBank/DDBJ whole genome shotgun (WGS) entry which is preliminary data.</text>
</comment>
<feature type="repeat" description="Filamin" evidence="3">
    <location>
        <begin position="21"/>
        <end position="100"/>
    </location>
</feature>
<feature type="repeat" description="Filamin" evidence="3">
    <location>
        <begin position="197"/>
        <end position="293"/>
    </location>
</feature>
<organism evidence="5 6">
    <name type="scientific">Tegillarca granosa</name>
    <name type="common">Malaysian cockle</name>
    <name type="synonym">Anadara granosa</name>
    <dbReference type="NCBI Taxonomy" id="220873"/>
    <lineage>
        <taxon>Eukaryota</taxon>
        <taxon>Metazoa</taxon>
        <taxon>Spiralia</taxon>
        <taxon>Lophotrochozoa</taxon>
        <taxon>Mollusca</taxon>
        <taxon>Bivalvia</taxon>
        <taxon>Autobranchia</taxon>
        <taxon>Pteriomorphia</taxon>
        <taxon>Arcoida</taxon>
        <taxon>Arcoidea</taxon>
        <taxon>Arcidae</taxon>
        <taxon>Tegillarca</taxon>
    </lineage>
</organism>
<dbReference type="Proteomes" id="UP001217089">
    <property type="component" value="Unassembled WGS sequence"/>
</dbReference>
<evidence type="ECO:0000313" key="5">
    <source>
        <dbReference type="EMBL" id="KAJ8310907.1"/>
    </source>
</evidence>
<dbReference type="PANTHER" id="PTHR38537:SF16">
    <property type="entry name" value="CALPONIN-HOMOLOGY (CH) DOMAIN-CONTAINING PROTEIN"/>
    <property type="match status" value="1"/>
</dbReference>
<sequence>MYPVRRYPSSVSSYTQPRVKVVRSPSDAASSPSVRRINVPKRSEPEATVKSVRANAPVDIKRTGPKYYRCTYVPPIPGAYLLDIKWNKRPLKCCPFKINVHNPVYPSRVDVTGDHLTGGGMVGKDLHINVDPRLAGTGKLTADCTGPTGQDVPVQLVENYDGTHKLKMKPVDEGRHVLEIRYNGEHVMGSPYAIDIGSDTTKGPVKLYGPGVEDGILPDYKSHFWVDARGAGAGEIHVSIMGPKGAFQVEMRRESQKDKLFHCSYSPHEPGLYTIVATWSGEHISNSPYKVCIAGSKDELERMVFERDNPLMPVDSFADQNTNTLTSGDSTKDQLMY</sequence>
<feature type="repeat" description="Filamin" evidence="3">
    <location>
        <begin position="101"/>
        <end position="196"/>
    </location>
</feature>
<protein>
    <submittedName>
        <fullName evidence="5">Uncharacterized protein</fullName>
    </submittedName>
</protein>